<dbReference type="Proteomes" id="UP000634136">
    <property type="component" value="Unassembled WGS sequence"/>
</dbReference>
<reference evidence="1" key="1">
    <citation type="submission" date="2020-09" db="EMBL/GenBank/DDBJ databases">
        <title>Genome-Enabled Discovery of Anthraquinone Biosynthesis in Senna tora.</title>
        <authorList>
            <person name="Kang S.-H."/>
            <person name="Pandey R.P."/>
            <person name="Lee C.-M."/>
            <person name="Sim J.-S."/>
            <person name="Jeong J.-T."/>
            <person name="Choi B.-S."/>
            <person name="Jung M."/>
            <person name="Ginzburg D."/>
            <person name="Zhao K."/>
            <person name="Won S.Y."/>
            <person name="Oh T.-J."/>
            <person name="Yu Y."/>
            <person name="Kim N.-H."/>
            <person name="Lee O.R."/>
            <person name="Lee T.-H."/>
            <person name="Bashyal P."/>
            <person name="Kim T.-S."/>
            <person name="Lee W.-H."/>
            <person name="Kawkins C."/>
            <person name="Kim C.-K."/>
            <person name="Kim J.S."/>
            <person name="Ahn B.O."/>
            <person name="Rhee S.Y."/>
            <person name="Sohng J.K."/>
        </authorList>
    </citation>
    <scope>NUCLEOTIDE SEQUENCE</scope>
    <source>
        <tissue evidence="1">Leaf</tissue>
    </source>
</reference>
<gene>
    <name evidence="1" type="ORF">G2W53_029846</name>
</gene>
<name>A0A834T5W9_9FABA</name>
<accession>A0A834T5W9</accession>
<dbReference type="AlphaFoldDB" id="A0A834T5W9"/>
<dbReference type="EMBL" id="JAAIUW010000009">
    <property type="protein sequence ID" value="KAF7815877.1"/>
    <property type="molecule type" value="Genomic_DNA"/>
</dbReference>
<comment type="caution">
    <text evidence="1">The sequence shown here is derived from an EMBL/GenBank/DDBJ whole genome shotgun (WGS) entry which is preliminary data.</text>
</comment>
<protein>
    <submittedName>
        <fullName evidence="1">Uncharacterized protein</fullName>
    </submittedName>
</protein>
<evidence type="ECO:0000313" key="2">
    <source>
        <dbReference type="Proteomes" id="UP000634136"/>
    </source>
</evidence>
<organism evidence="1 2">
    <name type="scientific">Senna tora</name>
    <dbReference type="NCBI Taxonomy" id="362788"/>
    <lineage>
        <taxon>Eukaryota</taxon>
        <taxon>Viridiplantae</taxon>
        <taxon>Streptophyta</taxon>
        <taxon>Embryophyta</taxon>
        <taxon>Tracheophyta</taxon>
        <taxon>Spermatophyta</taxon>
        <taxon>Magnoliopsida</taxon>
        <taxon>eudicotyledons</taxon>
        <taxon>Gunneridae</taxon>
        <taxon>Pentapetalae</taxon>
        <taxon>rosids</taxon>
        <taxon>fabids</taxon>
        <taxon>Fabales</taxon>
        <taxon>Fabaceae</taxon>
        <taxon>Caesalpinioideae</taxon>
        <taxon>Cassia clade</taxon>
        <taxon>Senna</taxon>
    </lineage>
</organism>
<proteinExistence type="predicted"/>
<sequence>MAWAMAQYAIPSPFKKIDLVVGVAVTHLLL</sequence>
<evidence type="ECO:0000313" key="1">
    <source>
        <dbReference type="EMBL" id="KAF7815877.1"/>
    </source>
</evidence>
<keyword evidence="2" id="KW-1185">Reference proteome</keyword>